<keyword evidence="4 6" id="KW-0289">Folate biosynthesis</keyword>
<dbReference type="CDD" id="cd00534">
    <property type="entry name" value="DHNA_DHNTPE"/>
    <property type="match status" value="1"/>
</dbReference>
<dbReference type="GO" id="GO:0046654">
    <property type="term" value="P:tetrahydrofolate biosynthetic process"/>
    <property type="evidence" value="ECO:0007669"/>
    <property type="project" value="UniProtKB-UniRule"/>
</dbReference>
<dbReference type="GO" id="GO:0046656">
    <property type="term" value="P:folic acid biosynthetic process"/>
    <property type="evidence" value="ECO:0007669"/>
    <property type="project" value="UniProtKB-UniRule"/>
</dbReference>
<dbReference type="Proteomes" id="UP000681340">
    <property type="component" value="Unassembled WGS sequence"/>
</dbReference>
<dbReference type="SMART" id="SM00905">
    <property type="entry name" value="FolB"/>
    <property type="match status" value="1"/>
</dbReference>
<comment type="function">
    <text evidence="6">Catalyzes the conversion of 7,8-dihydroneopterin to 6-hydroxymethyl-7,8-dihydropterin.</text>
</comment>
<dbReference type="NCBIfam" id="TIGR00526">
    <property type="entry name" value="folB_dom"/>
    <property type="match status" value="1"/>
</dbReference>
<dbReference type="EC" id="4.1.2.25" evidence="6"/>
<reference evidence="8" key="1">
    <citation type="submission" date="2021-03" db="EMBL/GenBank/DDBJ databases">
        <title>Whole genome shotgun sequence of Actinoplanes auranticolor NBRC 12245.</title>
        <authorList>
            <person name="Komaki H."/>
            <person name="Tamura T."/>
        </authorList>
    </citation>
    <scope>NUCLEOTIDE SEQUENCE</scope>
    <source>
        <strain evidence="8">NBRC 12245</strain>
    </source>
</reference>
<sequence>MSDRISLHGLRVRGHHGVFDFERRDGQDFVVDVELELDLAKAAAGDDVTDTVHYGELAGRLAEVIAGEPVNLIETLAERLAAVCLADARVTAATVTVHKPQAPIPLEFADVAVTVRRTR</sequence>
<protein>
    <recommendedName>
        <fullName evidence="6">7,8-dihydroneopterin aldolase</fullName>
        <ecNumber evidence="6">4.1.2.25</ecNumber>
    </recommendedName>
</protein>
<keyword evidence="5 6" id="KW-0456">Lyase</keyword>
<keyword evidence="9" id="KW-1185">Reference proteome</keyword>
<comment type="similarity">
    <text evidence="3 6">Belongs to the DHNA family.</text>
</comment>
<evidence type="ECO:0000256" key="2">
    <source>
        <dbReference type="ARBA" id="ARBA00005013"/>
    </source>
</evidence>
<name>A0A919VJN7_9ACTN</name>
<dbReference type="Gene3D" id="3.30.1130.10">
    <property type="match status" value="1"/>
</dbReference>
<proteinExistence type="inferred from homology"/>
<accession>A0A919VJN7</accession>
<comment type="caution">
    <text evidence="8">The sequence shown here is derived from an EMBL/GenBank/DDBJ whole genome shotgun (WGS) entry which is preliminary data.</text>
</comment>
<evidence type="ECO:0000256" key="5">
    <source>
        <dbReference type="ARBA" id="ARBA00023239"/>
    </source>
</evidence>
<evidence type="ECO:0000256" key="3">
    <source>
        <dbReference type="ARBA" id="ARBA00005708"/>
    </source>
</evidence>
<dbReference type="SUPFAM" id="SSF55620">
    <property type="entry name" value="Tetrahydrobiopterin biosynthesis enzymes-like"/>
    <property type="match status" value="1"/>
</dbReference>
<dbReference type="PANTHER" id="PTHR42844:SF1">
    <property type="entry name" value="DIHYDRONEOPTERIN ALDOLASE 1-RELATED"/>
    <property type="match status" value="1"/>
</dbReference>
<dbReference type="GO" id="GO:0004150">
    <property type="term" value="F:dihydroneopterin aldolase activity"/>
    <property type="evidence" value="ECO:0007669"/>
    <property type="project" value="UniProtKB-UniRule"/>
</dbReference>
<evidence type="ECO:0000256" key="4">
    <source>
        <dbReference type="ARBA" id="ARBA00022909"/>
    </source>
</evidence>
<dbReference type="EMBL" id="BOQL01000017">
    <property type="protein sequence ID" value="GIM65561.1"/>
    <property type="molecule type" value="Genomic_DNA"/>
</dbReference>
<dbReference type="InterPro" id="IPR006156">
    <property type="entry name" value="Dihydroneopterin_aldolase"/>
</dbReference>
<dbReference type="Pfam" id="PF02152">
    <property type="entry name" value="FolB"/>
    <property type="match status" value="1"/>
</dbReference>
<dbReference type="InterPro" id="IPR006157">
    <property type="entry name" value="FolB_dom"/>
</dbReference>
<dbReference type="RefSeq" id="WP_212987852.1">
    <property type="nucleotide sequence ID" value="NZ_BAABEA010000017.1"/>
</dbReference>
<gene>
    <name evidence="8" type="primary">folB</name>
    <name evidence="8" type="ORF">Aau02nite_18050</name>
</gene>
<dbReference type="PANTHER" id="PTHR42844">
    <property type="entry name" value="DIHYDRONEOPTERIN ALDOLASE 1-RELATED"/>
    <property type="match status" value="1"/>
</dbReference>
<dbReference type="NCBIfam" id="TIGR00525">
    <property type="entry name" value="folB"/>
    <property type="match status" value="1"/>
</dbReference>
<comment type="pathway">
    <text evidence="2 6">Cofactor biosynthesis; tetrahydrofolate biosynthesis; 2-amino-4-hydroxy-6-hydroxymethyl-7,8-dihydropteridine diphosphate from 7,8-dihydroneopterin triphosphate: step 3/4.</text>
</comment>
<evidence type="ECO:0000256" key="6">
    <source>
        <dbReference type="RuleBase" id="RU362079"/>
    </source>
</evidence>
<comment type="catalytic activity">
    <reaction evidence="1 6">
        <text>7,8-dihydroneopterin = 6-hydroxymethyl-7,8-dihydropterin + glycolaldehyde</text>
        <dbReference type="Rhea" id="RHEA:10540"/>
        <dbReference type="ChEBI" id="CHEBI:17001"/>
        <dbReference type="ChEBI" id="CHEBI:17071"/>
        <dbReference type="ChEBI" id="CHEBI:44841"/>
        <dbReference type="EC" id="4.1.2.25"/>
    </reaction>
</comment>
<dbReference type="GO" id="GO:0005737">
    <property type="term" value="C:cytoplasm"/>
    <property type="evidence" value="ECO:0007669"/>
    <property type="project" value="TreeGrafter"/>
</dbReference>
<dbReference type="FunFam" id="3.30.1130.10:FF:000003">
    <property type="entry name" value="7,8-dihydroneopterin aldolase"/>
    <property type="match status" value="1"/>
</dbReference>
<evidence type="ECO:0000256" key="1">
    <source>
        <dbReference type="ARBA" id="ARBA00001353"/>
    </source>
</evidence>
<dbReference type="AlphaFoldDB" id="A0A919VJN7"/>
<dbReference type="InterPro" id="IPR043133">
    <property type="entry name" value="GTP-CH-I_C/QueF"/>
</dbReference>
<organism evidence="8 9">
    <name type="scientific">Actinoplanes auranticolor</name>
    <dbReference type="NCBI Taxonomy" id="47988"/>
    <lineage>
        <taxon>Bacteria</taxon>
        <taxon>Bacillati</taxon>
        <taxon>Actinomycetota</taxon>
        <taxon>Actinomycetes</taxon>
        <taxon>Micromonosporales</taxon>
        <taxon>Micromonosporaceae</taxon>
        <taxon>Actinoplanes</taxon>
    </lineage>
</organism>
<evidence type="ECO:0000259" key="7">
    <source>
        <dbReference type="SMART" id="SM00905"/>
    </source>
</evidence>
<feature type="domain" description="Dihydroneopterin aldolase/epimerase" evidence="7">
    <location>
        <begin position="5"/>
        <end position="117"/>
    </location>
</feature>
<evidence type="ECO:0000313" key="8">
    <source>
        <dbReference type="EMBL" id="GIM65561.1"/>
    </source>
</evidence>
<evidence type="ECO:0000313" key="9">
    <source>
        <dbReference type="Proteomes" id="UP000681340"/>
    </source>
</evidence>